<feature type="signal peptide" evidence="3">
    <location>
        <begin position="1"/>
        <end position="18"/>
    </location>
</feature>
<reference evidence="4" key="1">
    <citation type="submission" date="2021-03" db="EMBL/GenBank/DDBJ databases">
        <authorList>
            <person name="Tagirdzhanova G."/>
        </authorList>
    </citation>
    <scope>NUCLEOTIDE SEQUENCE</scope>
</reference>
<evidence type="ECO:0000256" key="2">
    <source>
        <dbReference type="SAM" id="Phobius"/>
    </source>
</evidence>
<proteinExistence type="predicted"/>
<evidence type="ECO:0008006" key="6">
    <source>
        <dbReference type="Google" id="ProtNLM"/>
    </source>
</evidence>
<dbReference type="AlphaFoldDB" id="A0A8H3F7G7"/>
<gene>
    <name evidence="4" type="ORF">GOMPHAMPRED_001686</name>
</gene>
<protein>
    <recommendedName>
        <fullName evidence="6">Transmembrane protein</fullName>
    </recommendedName>
</protein>
<dbReference type="Proteomes" id="UP000664169">
    <property type="component" value="Unassembled WGS sequence"/>
</dbReference>
<dbReference type="OrthoDB" id="5426355at2759"/>
<keyword evidence="5" id="KW-1185">Reference proteome</keyword>
<evidence type="ECO:0000256" key="3">
    <source>
        <dbReference type="SAM" id="SignalP"/>
    </source>
</evidence>
<name>A0A8H3F7G7_9LECA</name>
<feature type="region of interest" description="Disordered" evidence="1">
    <location>
        <begin position="28"/>
        <end position="48"/>
    </location>
</feature>
<keyword evidence="2" id="KW-0812">Transmembrane</keyword>
<evidence type="ECO:0000313" key="4">
    <source>
        <dbReference type="EMBL" id="CAF9919128.1"/>
    </source>
</evidence>
<feature type="transmembrane region" description="Helical" evidence="2">
    <location>
        <begin position="78"/>
        <end position="102"/>
    </location>
</feature>
<keyword evidence="2" id="KW-1133">Transmembrane helix</keyword>
<feature type="compositionally biased region" description="Polar residues" evidence="1">
    <location>
        <begin position="111"/>
        <end position="125"/>
    </location>
</feature>
<dbReference type="InterPro" id="IPR012589">
    <property type="entry name" value="Pmp1/Pmp2"/>
</dbReference>
<dbReference type="Pfam" id="PF08114">
    <property type="entry name" value="PMP1_2"/>
    <property type="match status" value="1"/>
</dbReference>
<evidence type="ECO:0000313" key="5">
    <source>
        <dbReference type="Proteomes" id="UP000664169"/>
    </source>
</evidence>
<organism evidence="4 5">
    <name type="scientific">Gomphillus americanus</name>
    <dbReference type="NCBI Taxonomy" id="1940652"/>
    <lineage>
        <taxon>Eukaryota</taxon>
        <taxon>Fungi</taxon>
        <taxon>Dikarya</taxon>
        <taxon>Ascomycota</taxon>
        <taxon>Pezizomycotina</taxon>
        <taxon>Lecanoromycetes</taxon>
        <taxon>OSLEUM clade</taxon>
        <taxon>Ostropomycetidae</taxon>
        <taxon>Ostropales</taxon>
        <taxon>Graphidaceae</taxon>
        <taxon>Gomphilloideae</taxon>
        <taxon>Gomphillus</taxon>
    </lineage>
</organism>
<dbReference type="EMBL" id="CAJPDQ010000014">
    <property type="protein sequence ID" value="CAF9919128.1"/>
    <property type="molecule type" value="Genomic_DNA"/>
</dbReference>
<keyword evidence="2" id="KW-0472">Membrane</keyword>
<keyword evidence="3" id="KW-0732">Signal</keyword>
<feature type="chain" id="PRO_5034225327" description="Transmembrane protein" evidence="3">
    <location>
        <begin position="19"/>
        <end position="172"/>
    </location>
</feature>
<dbReference type="GO" id="GO:0030234">
    <property type="term" value="F:enzyme regulator activity"/>
    <property type="evidence" value="ECO:0007669"/>
    <property type="project" value="InterPro"/>
</dbReference>
<evidence type="ECO:0000256" key="1">
    <source>
        <dbReference type="SAM" id="MobiDB-lite"/>
    </source>
</evidence>
<accession>A0A8H3F7G7</accession>
<sequence length="172" mass="18404">MYTHLTLLLTLLAHITHAQTTLSTSTSSLDIAQGGTSSSSTTTGAAAAATTSSEVVQLSTNNNPADWTDGPSWLHTHWQWVVMIVILAVALATIGIVGTIVYKRKSKSRQRGVNNTAPMASNPTIHSWAPSRHSVHDFGTPARDLSPPPMPPVTDESRRQSRRLGKAPATMN</sequence>
<feature type="region of interest" description="Disordered" evidence="1">
    <location>
        <begin position="105"/>
        <end position="172"/>
    </location>
</feature>
<comment type="caution">
    <text evidence="4">The sequence shown here is derived from an EMBL/GenBank/DDBJ whole genome shotgun (WGS) entry which is preliminary data.</text>
</comment>